<dbReference type="RefSeq" id="WP_058731711.1">
    <property type="nucleotide sequence ID" value="NZ_CP065738.1"/>
</dbReference>
<evidence type="ECO:0000313" key="8">
    <source>
        <dbReference type="Proteomes" id="UP000594975"/>
    </source>
</evidence>
<dbReference type="PATRIC" id="fig|37923.10.peg.569"/>
<name>A0A147E9M0_9MICC</name>
<dbReference type="EMBL" id="CP065738">
    <property type="protein sequence ID" value="QPT54391.1"/>
    <property type="molecule type" value="Genomic_DNA"/>
</dbReference>
<dbReference type="Proteomes" id="UP000594975">
    <property type="component" value="Chromosome"/>
</dbReference>
<feature type="compositionally biased region" description="Polar residues" evidence="2">
    <location>
        <begin position="26"/>
        <end position="38"/>
    </location>
</feature>
<proteinExistence type="inferred from homology"/>
<feature type="compositionally biased region" description="Polar residues" evidence="2">
    <location>
        <begin position="1"/>
        <end position="19"/>
    </location>
</feature>
<dbReference type="Proteomes" id="UP000092021">
    <property type="component" value="Unassembled WGS sequence"/>
</dbReference>
<evidence type="ECO:0000256" key="1">
    <source>
        <dbReference type="ARBA" id="ARBA00005721"/>
    </source>
</evidence>
<dbReference type="InterPro" id="IPR005531">
    <property type="entry name" value="Asp23"/>
</dbReference>
<evidence type="ECO:0000313" key="5">
    <source>
        <dbReference type="EMBL" id="QPT54391.1"/>
    </source>
</evidence>
<comment type="similarity">
    <text evidence="1">Belongs to the asp23 family.</text>
</comment>
<dbReference type="AlphaFoldDB" id="A0A147E9M0"/>
<evidence type="ECO:0000313" key="7">
    <source>
        <dbReference type="Proteomes" id="UP000092021"/>
    </source>
</evidence>
<dbReference type="KEGG" id="rkr:I6G21_04260"/>
<dbReference type="Pfam" id="PF03780">
    <property type="entry name" value="Asp23"/>
    <property type="match status" value="1"/>
</dbReference>
<accession>A0A147E9M0</accession>
<evidence type="ECO:0000313" key="4">
    <source>
        <dbReference type="EMBL" id="OAX54309.1"/>
    </source>
</evidence>
<dbReference type="EMBL" id="LWGZ01001004">
    <property type="protein sequence ID" value="OAX54309.1"/>
    <property type="molecule type" value="Genomic_DNA"/>
</dbReference>
<dbReference type="GeneID" id="61262580"/>
<reference evidence="3" key="3">
    <citation type="submission" date="2016-04" db="EMBL/GenBank/DDBJ databases">
        <authorList>
            <person name="Evans L.H."/>
            <person name="Alamgir A."/>
            <person name="Owens N."/>
            <person name="Weber N.D."/>
            <person name="Virtaneva K."/>
            <person name="Barbian K."/>
            <person name="Babar A."/>
            <person name="Rosenke K."/>
        </authorList>
    </citation>
    <scope>NUCLEOTIDE SEQUENCE [LARGE SCALE GENOMIC DNA]</scope>
    <source>
        <strain evidence="3">RUTW2-3</strain>
    </source>
</reference>
<sequence>MANTNDIKSTTSSAQQNGQRSEDKGANNSPLQTSQGTTTINDTVVAKLAGIAAREVGGVYKMGNAARRAFDAVSERIPGAQTSVSGGVSVEKGERQAAVDLSIIIEFGASVVDVARSIRRNVISTVEQATGLEVVEVNINVTDVHLPEENDDNEDEGKQLQ</sequence>
<reference evidence="6" key="2">
    <citation type="submission" date="2016-04" db="EMBL/GenBank/DDBJ databases">
        <authorList>
            <person name="Waterworth S."/>
            <person name="Matcher G."/>
        </authorList>
    </citation>
    <scope>NUCLEOTIDE SEQUENCE [LARGE SCALE GENOMIC DNA]</scope>
    <source>
        <strain evidence="6">RuSp02-3</strain>
    </source>
</reference>
<protein>
    <submittedName>
        <fullName evidence="4">Alkaline-shock protein</fullName>
    </submittedName>
    <submittedName>
        <fullName evidence="5">Asp23/Gls24 family envelope stress response protein</fullName>
    </submittedName>
</protein>
<organism evidence="4 7">
    <name type="scientific">Rothia kristinae</name>
    <dbReference type="NCBI Taxonomy" id="37923"/>
    <lineage>
        <taxon>Bacteria</taxon>
        <taxon>Bacillati</taxon>
        <taxon>Actinomycetota</taxon>
        <taxon>Actinomycetes</taxon>
        <taxon>Micrococcales</taxon>
        <taxon>Micrococcaceae</taxon>
        <taxon>Rothia</taxon>
    </lineage>
</organism>
<keyword evidence="6" id="KW-1185">Reference proteome</keyword>
<evidence type="ECO:0000313" key="6">
    <source>
        <dbReference type="Proteomes" id="UP000053171"/>
    </source>
</evidence>
<dbReference type="PANTHER" id="PTHR34297:SF3">
    <property type="entry name" value="ALKALINE SHOCK PROTEIN 23"/>
    <property type="match status" value="1"/>
</dbReference>
<feature type="region of interest" description="Disordered" evidence="2">
    <location>
        <begin position="1"/>
        <end position="38"/>
    </location>
</feature>
<reference evidence="4 7" key="1">
    <citation type="submission" date="2016-04" db="EMBL/GenBank/DDBJ databases">
        <title>Identification of putative biosynthetic pathways for the production of bioactive secondary metabolites by the marine actinomycete Kocuria kristinae RUTW2-3.</title>
        <authorList>
            <person name="Waterworth S.C."/>
            <person name="Walmsley T.A."/>
            <person name="Matongo T."/>
            <person name="Davies-Coleman M.T."/>
            <person name="Dorrington R.A."/>
        </authorList>
    </citation>
    <scope>NUCLEOTIDE SEQUENCE [LARGE SCALE GENOMIC DNA]</scope>
    <source>
        <strain evidence="6">RuSp02-3</strain>
        <strain evidence="3">RUTW2-3</strain>
        <strain evidence="4 7">RUTW4-5</strain>
    </source>
</reference>
<dbReference type="PANTHER" id="PTHR34297">
    <property type="entry name" value="HYPOTHETICAL CYTOSOLIC PROTEIN-RELATED"/>
    <property type="match status" value="1"/>
</dbReference>
<dbReference type="EMBL" id="LJBJ02000022">
    <property type="protein sequence ID" value="OAX51357.1"/>
    <property type="molecule type" value="Genomic_DNA"/>
</dbReference>
<gene>
    <name evidence="4" type="ORF">A5N15_11190</name>
    <name evidence="3" type="ORF">AN277_0209285</name>
    <name evidence="5" type="ORF">I6G21_04260</name>
</gene>
<evidence type="ECO:0000313" key="3">
    <source>
        <dbReference type="EMBL" id="OAX51357.1"/>
    </source>
</evidence>
<evidence type="ECO:0000256" key="2">
    <source>
        <dbReference type="SAM" id="MobiDB-lite"/>
    </source>
</evidence>
<dbReference type="Proteomes" id="UP000053171">
    <property type="component" value="Unassembled WGS sequence"/>
</dbReference>
<reference evidence="5 8" key="4">
    <citation type="submission" date="2020-12" db="EMBL/GenBank/DDBJ databases">
        <title>FDA dAtabase for Regulatory Grade micrObial Sequences (FDA-ARGOS): Supporting development and validation of Infectious Disease Dx tests.</title>
        <authorList>
            <person name="Sproer C."/>
            <person name="Gronow S."/>
            <person name="Severitt S."/>
            <person name="Schroder I."/>
            <person name="Tallon L."/>
            <person name="Sadzewicz L."/>
            <person name="Zhao X."/>
            <person name="Boylan J."/>
            <person name="Ott S."/>
            <person name="Bowen H."/>
            <person name="Vavikolanu K."/>
            <person name="Mehta A."/>
            <person name="Aluvathingal J."/>
            <person name="Nadendla S."/>
            <person name="Lowell S."/>
            <person name="Myers T."/>
            <person name="Yan Y."/>
            <person name="Sichtig H."/>
        </authorList>
    </citation>
    <scope>NUCLEOTIDE SEQUENCE [LARGE SCALE GENOMIC DNA]</scope>
    <source>
        <strain evidence="5 8">FDAARGOS_864</strain>
    </source>
</reference>